<reference evidence="2 3" key="1">
    <citation type="submission" date="2019-10" db="EMBL/GenBank/DDBJ databases">
        <title>Gracilibacillus sp. nov. isolated from rice seeds.</title>
        <authorList>
            <person name="He S."/>
        </authorList>
    </citation>
    <scope>NUCLEOTIDE SEQUENCE [LARGE SCALE GENOMIC DNA]</scope>
    <source>
        <strain evidence="2 3">TD8</strain>
    </source>
</reference>
<dbReference type="Pfam" id="PF08671">
    <property type="entry name" value="SinI"/>
    <property type="match status" value="1"/>
</dbReference>
<feature type="domain" description="Sin" evidence="1">
    <location>
        <begin position="1"/>
        <end position="35"/>
    </location>
</feature>
<accession>A0A7C8GVE8</accession>
<dbReference type="Proteomes" id="UP000480246">
    <property type="component" value="Unassembled WGS sequence"/>
</dbReference>
<dbReference type="PROSITE" id="PS51500">
    <property type="entry name" value="SIN"/>
    <property type="match status" value="1"/>
</dbReference>
<sequence>MKEYVDLDEWLQLMKLARDKGVTIEQVKQFIEGGQADDCQSKRME</sequence>
<evidence type="ECO:0000259" key="1">
    <source>
        <dbReference type="PROSITE" id="PS51500"/>
    </source>
</evidence>
<dbReference type="GO" id="GO:0003677">
    <property type="term" value="F:DNA binding"/>
    <property type="evidence" value="ECO:0007669"/>
    <property type="project" value="UniProtKB-KW"/>
</dbReference>
<name>A0A7C8GVE8_9BACI</name>
<dbReference type="InterPro" id="IPR010981">
    <property type="entry name" value="SinR/SinI_dimer_dom"/>
</dbReference>
<evidence type="ECO:0000313" key="3">
    <source>
        <dbReference type="Proteomes" id="UP000480246"/>
    </source>
</evidence>
<keyword evidence="3" id="KW-1185">Reference proteome</keyword>
<comment type="caution">
    <text evidence="2">The sequence shown here is derived from an EMBL/GenBank/DDBJ whole genome shotgun (WGS) entry which is preliminary data.</text>
</comment>
<proteinExistence type="predicted"/>
<protein>
    <submittedName>
        <fullName evidence="2">DNA-binding anti-repressor SinI</fullName>
    </submittedName>
</protein>
<dbReference type="OrthoDB" id="2473599at2"/>
<dbReference type="GO" id="GO:0046983">
    <property type="term" value="F:protein dimerization activity"/>
    <property type="evidence" value="ECO:0007669"/>
    <property type="project" value="InterPro"/>
</dbReference>
<dbReference type="AlphaFoldDB" id="A0A7C8GVE8"/>
<dbReference type="GO" id="GO:0006355">
    <property type="term" value="P:regulation of DNA-templated transcription"/>
    <property type="evidence" value="ECO:0007669"/>
    <property type="project" value="InterPro"/>
</dbReference>
<keyword evidence="2" id="KW-0238">DNA-binding</keyword>
<dbReference type="EMBL" id="WEID01000006">
    <property type="protein sequence ID" value="KAB8139201.1"/>
    <property type="molecule type" value="Genomic_DNA"/>
</dbReference>
<gene>
    <name evidence="2" type="primary">sinI</name>
    <name evidence="2" type="ORF">F9U64_01330</name>
</gene>
<evidence type="ECO:0000313" key="2">
    <source>
        <dbReference type="EMBL" id="KAB8139201.1"/>
    </source>
</evidence>
<organism evidence="2 3">
    <name type="scientific">Gracilibacillus oryzae</name>
    <dbReference type="NCBI Taxonomy" id="1672701"/>
    <lineage>
        <taxon>Bacteria</taxon>
        <taxon>Bacillati</taxon>
        <taxon>Bacillota</taxon>
        <taxon>Bacilli</taxon>
        <taxon>Bacillales</taxon>
        <taxon>Bacillaceae</taxon>
        <taxon>Gracilibacillus</taxon>
    </lineage>
</organism>